<dbReference type="RefSeq" id="WP_144349527.1">
    <property type="nucleotide sequence ID" value="NZ_CP036259.1"/>
</dbReference>
<keyword evidence="2 4" id="KW-0560">Oxidoreductase</keyword>
<dbReference type="CDD" id="cd02150">
    <property type="entry name" value="nitroreductase"/>
    <property type="match status" value="1"/>
</dbReference>
<dbReference type="Proteomes" id="UP000320776">
    <property type="component" value="Chromosome"/>
</dbReference>
<reference evidence="4 5" key="1">
    <citation type="submission" date="2019-02" db="EMBL/GenBank/DDBJ databases">
        <title>Closed genome of Sporomusa termitida DSM 4440.</title>
        <authorList>
            <person name="Poehlein A."/>
            <person name="Daniel R."/>
        </authorList>
    </citation>
    <scope>NUCLEOTIDE SEQUENCE [LARGE SCALE GENOMIC DNA]</scope>
    <source>
        <strain evidence="4 5">DSM 4440</strain>
    </source>
</reference>
<evidence type="ECO:0000256" key="1">
    <source>
        <dbReference type="ARBA" id="ARBA00007118"/>
    </source>
</evidence>
<evidence type="ECO:0000259" key="3">
    <source>
        <dbReference type="Pfam" id="PF00881"/>
    </source>
</evidence>
<dbReference type="GO" id="GO:0102919">
    <property type="term" value="F:5,6-dimethylbenzimidazole synthase activity"/>
    <property type="evidence" value="ECO:0007669"/>
    <property type="project" value="UniProtKB-EC"/>
</dbReference>
<accession>A0A517DRK3</accession>
<dbReference type="Gene3D" id="3.40.109.10">
    <property type="entry name" value="NADH Oxidase"/>
    <property type="match status" value="1"/>
</dbReference>
<dbReference type="OrthoDB" id="9812105at2"/>
<dbReference type="PANTHER" id="PTHR43673:SF10">
    <property type="entry name" value="NADH DEHYDROGENASE_NAD(P)H NITROREDUCTASE XCC3605-RELATED"/>
    <property type="match status" value="1"/>
</dbReference>
<dbReference type="PANTHER" id="PTHR43673">
    <property type="entry name" value="NAD(P)H NITROREDUCTASE YDGI-RELATED"/>
    <property type="match status" value="1"/>
</dbReference>
<feature type="domain" description="Nitroreductase" evidence="3">
    <location>
        <begin position="7"/>
        <end position="68"/>
    </location>
</feature>
<evidence type="ECO:0000313" key="5">
    <source>
        <dbReference type="Proteomes" id="UP000320776"/>
    </source>
</evidence>
<keyword evidence="5" id="KW-1185">Reference proteome</keyword>
<proteinExistence type="inferred from homology"/>
<dbReference type="SUPFAM" id="SSF55469">
    <property type="entry name" value="FMN-dependent nitroreductase-like"/>
    <property type="match status" value="1"/>
</dbReference>
<evidence type="ECO:0000256" key="2">
    <source>
        <dbReference type="ARBA" id="ARBA00023002"/>
    </source>
</evidence>
<dbReference type="AlphaFoldDB" id="A0A517DRK3"/>
<dbReference type="EC" id="1.13.11.79" evidence="4"/>
<evidence type="ECO:0000313" key="4">
    <source>
        <dbReference type="EMBL" id="QDR79947.1"/>
    </source>
</evidence>
<sequence>MNLYEGIQTRRSIRQYENRPVEKEIIAKLLKAGMQAPSAANQQPWEFIVVEDKETLIKLANAHMYATPMKNAPLGIIVLLNAKYLIADKYWQQDLSAATENILLAAVELGLGAVWLGLAPAAERMSYIRELFKLPPGVEAFSMLAIGYSPANKFVDRFDSSRIHYEKY</sequence>
<dbReference type="Pfam" id="PF00881">
    <property type="entry name" value="Nitroreductase"/>
    <property type="match status" value="2"/>
</dbReference>
<organism evidence="4 5">
    <name type="scientific">Sporomusa termitida</name>
    <dbReference type="NCBI Taxonomy" id="2377"/>
    <lineage>
        <taxon>Bacteria</taxon>
        <taxon>Bacillati</taxon>
        <taxon>Bacillota</taxon>
        <taxon>Negativicutes</taxon>
        <taxon>Selenomonadales</taxon>
        <taxon>Sporomusaceae</taxon>
        <taxon>Sporomusa</taxon>
    </lineage>
</organism>
<gene>
    <name evidence="4" type="primary">bluB_1</name>
    <name evidence="4" type="ORF">SPTER_12510</name>
</gene>
<dbReference type="InterPro" id="IPR000415">
    <property type="entry name" value="Nitroreductase-like"/>
</dbReference>
<name>A0A517DRK3_9FIRM</name>
<protein>
    <submittedName>
        <fullName evidence="4">5,6-dimethylbenzimidazole synthase</fullName>
        <ecNumber evidence="4">1.13.11.79</ecNumber>
    </submittedName>
</protein>
<dbReference type="EMBL" id="CP036259">
    <property type="protein sequence ID" value="QDR79947.1"/>
    <property type="molecule type" value="Genomic_DNA"/>
</dbReference>
<dbReference type="InterPro" id="IPR029479">
    <property type="entry name" value="Nitroreductase"/>
</dbReference>
<comment type="similarity">
    <text evidence="1">Belongs to the nitroreductase family.</text>
</comment>
<feature type="domain" description="Nitroreductase" evidence="3">
    <location>
        <begin position="69"/>
        <end position="148"/>
    </location>
</feature>
<dbReference type="KEGG" id="sted:SPTER_12510"/>